<feature type="domain" description="SWIM-type" evidence="6">
    <location>
        <begin position="35"/>
        <end position="67"/>
    </location>
</feature>
<keyword evidence="2 4" id="KW-0863">Zinc-finger</keyword>
<reference evidence="7" key="1">
    <citation type="journal article" date="2014" name="Nat. Commun.">
        <title>The emerging biofuel crop Camelina sativa retains a highly undifferentiated hexaploid genome structure.</title>
        <authorList>
            <person name="Kagale S."/>
            <person name="Koh C."/>
            <person name="Nixon J."/>
            <person name="Bollina V."/>
            <person name="Clarke W.E."/>
            <person name="Tuteja R."/>
            <person name="Spillane C."/>
            <person name="Robinson S.J."/>
            <person name="Links M.G."/>
            <person name="Clarke C."/>
            <person name="Higgins E.E."/>
            <person name="Huebert T."/>
            <person name="Sharpe A.G."/>
            <person name="Parkin I.A."/>
        </authorList>
    </citation>
    <scope>NUCLEOTIDE SEQUENCE [LARGE SCALE GENOMIC DNA]</scope>
    <source>
        <strain evidence="7">cv. DH55</strain>
    </source>
</reference>
<dbReference type="PROSITE" id="PS50966">
    <property type="entry name" value="ZF_SWIM"/>
    <property type="match status" value="1"/>
</dbReference>
<dbReference type="InterPro" id="IPR007527">
    <property type="entry name" value="Znf_SWIM"/>
</dbReference>
<keyword evidence="1" id="KW-0479">Metal-binding</keyword>
<dbReference type="RefSeq" id="XP_010418482.1">
    <property type="nucleotide sequence ID" value="XM_010420180.2"/>
</dbReference>
<evidence type="ECO:0000256" key="2">
    <source>
        <dbReference type="ARBA" id="ARBA00022771"/>
    </source>
</evidence>
<dbReference type="Proteomes" id="UP000694864">
    <property type="component" value="Chromosome 7"/>
</dbReference>
<dbReference type="SMART" id="SM00575">
    <property type="entry name" value="ZnF_PMZ"/>
    <property type="match status" value="1"/>
</dbReference>
<keyword evidence="7" id="KW-1185">Reference proteome</keyword>
<dbReference type="GeneID" id="104704060"/>
<evidence type="ECO:0000313" key="7">
    <source>
        <dbReference type="Proteomes" id="UP000694864"/>
    </source>
</evidence>
<dbReference type="InterPro" id="IPR006564">
    <property type="entry name" value="Znf_PMZ"/>
</dbReference>
<reference evidence="8" key="2">
    <citation type="submission" date="2025-08" db="UniProtKB">
        <authorList>
            <consortium name="RefSeq"/>
        </authorList>
    </citation>
    <scope>IDENTIFICATION</scope>
    <source>
        <tissue evidence="8">Leaf</tissue>
    </source>
</reference>
<sequence length="105" mass="11518">MDKLDEFRTGTVTYVVMPLQKGAFKVTEPLHKDGWIVLLSECTCTCGKFQSKKFPCLHALAVCTFAPVPDVSAWPEASGIPTLFPPVMSLPPPPTSPRTIQKKKS</sequence>
<gene>
    <name evidence="8" type="primary">LOC104704060</name>
</gene>
<organism evidence="7 8">
    <name type="scientific">Camelina sativa</name>
    <name type="common">False flax</name>
    <name type="synonym">Myagrum sativum</name>
    <dbReference type="NCBI Taxonomy" id="90675"/>
    <lineage>
        <taxon>Eukaryota</taxon>
        <taxon>Viridiplantae</taxon>
        <taxon>Streptophyta</taxon>
        <taxon>Embryophyta</taxon>
        <taxon>Tracheophyta</taxon>
        <taxon>Spermatophyta</taxon>
        <taxon>Magnoliopsida</taxon>
        <taxon>eudicotyledons</taxon>
        <taxon>Gunneridae</taxon>
        <taxon>Pentapetalae</taxon>
        <taxon>rosids</taxon>
        <taxon>malvids</taxon>
        <taxon>Brassicales</taxon>
        <taxon>Brassicaceae</taxon>
        <taxon>Camelineae</taxon>
        <taxon>Camelina</taxon>
    </lineage>
</organism>
<evidence type="ECO:0000256" key="3">
    <source>
        <dbReference type="ARBA" id="ARBA00022833"/>
    </source>
</evidence>
<protein>
    <submittedName>
        <fullName evidence="8">Uncharacterized protein LOC104704060</fullName>
    </submittedName>
</protein>
<evidence type="ECO:0000256" key="5">
    <source>
        <dbReference type="SAM" id="MobiDB-lite"/>
    </source>
</evidence>
<evidence type="ECO:0000313" key="8">
    <source>
        <dbReference type="RefSeq" id="XP_010418482.1"/>
    </source>
</evidence>
<evidence type="ECO:0000256" key="1">
    <source>
        <dbReference type="ARBA" id="ARBA00022723"/>
    </source>
</evidence>
<name>A0ABM0SZQ5_CAMSA</name>
<keyword evidence="3" id="KW-0862">Zinc</keyword>
<accession>A0ABM0SZQ5</accession>
<evidence type="ECO:0000259" key="6">
    <source>
        <dbReference type="PROSITE" id="PS50966"/>
    </source>
</evidence>
<dbReference type="Pfam" id="PF04434">
    <property type="entry name" value="SWIM"/>
    <property type="match status" value="1"/>
</dbReference>
<evidence type="ECO:0000256" key="4">
    <source>
        <dbReference type="PROSITE-ProRule" id="PRU00325"/>
    </source>
</evidence>
<feature type="region of interest" description="Disordered" evidence="5">
    <location>
        <begin position="86"/>
        <end position="105"/>
    </location>
</feature>
<proteinExistence type="predicted"/>